<dbReference type="PANTHER" id="PTHR33495">
    <property type="entry name" value="ANTI-SIGMA FACTOR ANTAGONIST TM_1081-RELATED-RELATED"/>
    <property type="match status" value="1"/>
</dbReference>
<evidence type="ECO:0000259" key="3">
    <source>
        <dbReference type="PROSITE" id="PS50801"/>
    </source>
</evidence>
<dbReference type="Proteomes" id="UP000011910">
    <property type="component" value="Unassembled WGS sequence"/>
</dbReference>
<evidence type="ECO:0000313" key="5">
    <source>
        <dbReference type="Proteomes" id="UP000011910"/>
    </source>
</evidence>
<dbReference type="RefSeq" id="WP_009193990.1">
    <property type="nucleotide sequence ID" value="NZ_AODQ01000008.1"/>
</dbReference>
<comment type="caution">
    <text evidence="4">The sequence shown here is derived from an EMBL/GenBank/DDBJ whole genome shotgun (WGS) entry which is preliminary data.</text>
</comment>
<dbReference type="STRING" id="1279009.ADICEAN_00583"/>
<dbReference type="AlphaFoldDB" id="M7NAM4"/>
<gene>
    <name evidence="4" type="primary">rsbV_1</name>
    <name evidence="4" type="ORF">ADICEAN_00583</name>
</gene>
<dbReference type="InterPro" id="IPR003658">
    <property type="entry name" value="Anti-sigma_ant"/>
</dbReference>
<dbReference type="GO" id="GO:0043856">
    <property type="term" value="F:anti-sigma factor antagonist activity"/>
    <property type="evidence" value="ECO:0007669"/>
    <property type="project" value="InterPro"/>
</dbReference>
<evidence type="ECO:0000256" key="1">
    <source>
        <dbReference type="ARBA" id="ARBA00009013"/>
    </source>
</evidence>
<keyword evidence="5" id="KW-1185">Reference proteome</keyword>
<dbReference type="eggNOG" id="COG1366">
    <property type="taxonomic scope" value="Bacteria"/>
</dbReference>
<sequence>MKYSIDKQERYSLVILHEEKLDTTLAPKLKSELITLHAEGVKNIVLDVSEVKYIDSSGLSSLLVGNRILTEDGGIFVIASPTEHVQKLIKISQLDNVLSILPSREEAIDAVFMNEIENDLNSGDNLN</sequence>
<name>M7NAM4_9BACT</name>
<dbReference type="EMBL" id="AODQ01000008">
    <property type="protein sequence ID" value="EMR04297.1"/>
    <property type="molecule type" value="Genomic_DNA"/>
</dbReference>
<dbReference type="SUPFAM" id="SSF52091">
    <property type="entry name" value="SpoIIaa-like"/>
    <property type="match status" value="1"/>
</dbReference>
<feature type="domain" description="STAS" evidence="3">
    <location>
        <begin position="13"/>
        <end position="111"/>
    </location>
</feature>
<accession>M7NAM4</accession>
<dbReference type="PROSITE" id="PS50801">
    <property type="entry name" value="STAS"/>
    <property type="match status" value="1"/>
</dbReference>
<dbReference type="OrthoDB" id="9796110at2"/>
<evidence type="ECO:0000256" key="2">
    <source>
        <dbReference type="RuleBase" id="RU003749"/>
    </source>
</evidence>
<dbReference type="Gene3D" id="3.30.750.24">
    <property type="entry name" value="STAS domain"/>
    <property type="match status" value="1"/>
</dbReference>
<dbReference type="Pfam" id="PF01740">
    <property type="entry name" value="STAS"/>
    <property type="match status" value="1"/>
</dbReference>
<organism evidence="4 5">
    <name type="scientific">Cesiribacter andamanensis AMV16</name>
    <dbReference type="NCBI Taxonomy" id="1279009"/>
    <lineage>
        <taxon>Bacteria</taxon>
        <taxon>Pseudomonadati</taxon>
        <taxon>Bacteroidota</taxon>
        <taxon>Cytophagia</taxon>
        <taxon>Cytophagales</taxon>
        <taxon>Cesiribacteraceae</taxon>
        <taxon>Cesiribacter</taxon>
    </lineage>
</organism>
<comment type="similarity">
    <text evidence="1 2">Belongs to the anti-sigma-factor antagonist family.</text>
</comment>
<protein>
    <recommendedName>
        <fullName evidence="2">Anti-sigma factor antagonist</fullName>
    </recommendedName>
</protein>
<dbReference type="NCBIfam" id="TIGR00377">
    <property type="entry name" value="ant_ant_sig"/>
    <property type="match status" value="1"/>
</dbReference>
<dbReference type="InterPro" id="IPR002645">
    <property type="entry name" value="STAS_dom"/>
</dbReference>
<reference evidence="4 5" key="1">
    <citation type="journal article" date="2013" name="Genome Announc.">
        <title>Draft Genome Sequence of Cesiribacter andamanensis Strain AMV16T, Isolated from a Soil Sample from a Mud Volcano in the Andaman Islands, India.</title>
        <authorList>
            <person name="Shivaji S."/>
            <person name="Ara S."/>
            <person name="Begum Z."/>
            <person name="Srinivas T.N."/>
            <person name="Singh A."/>
            <person name="Kumar Pinnaka A."/>
        </authorList>
    </citation>
    <scope>NUCLEOTIDE SEQUENCE [LARGE SCALE GENOMIC DNA]</scope>
    <source>
        <strain evidence="4 5">AMV16</strain>
    </source>
</reference>
<dbReference type="CDD" id="cd07043">
    <property type="entry name" value="STAS_anti-anti-sigma_factors"/>
    <property type="match status" value="1"/>
</dbReference>
<dbReference type="InterPro" id="IPR036513">
    <property type="entry name" value="STAS_dom_sf"/>
</dbReference>
<proteinExistence type="inferred from homology"/>
<evidence type="ECO:0000313" key="4">
    <source>
        <dbReference type="EMBL" id="EMR04297.1"/>
    </source>
</evidence>